<dbReference type="SUPFAM" id="SSF49384">
    <property type="entry name" value="Carbohydrate-binding domain"/>
    <property type="match status" value="1"/>
</dbReference>
<dbReference type="InterPro" id="IPR008965">
    <property type="entry name" value="CBM2/CBM3_carb-bd_dom_sf"/>
</dbReference>
<evidence type="ECO:0000256" key="6">
    <source>
        <dbReference type="ARBA" id="ARBA00030512"/>
    </source>
</evidence>
<evidence type="ECO:0000313" key="9">
    <source>
        <dbReference type="EMBL" id="GAA4432864.1"/>
    </source>
</evidence>
<comment type="caution">
    <text evidence="9">The sequence shown here is derived from an EMBL/GenBank/DDBJ whole genome shotgun (WGS) entry which is preliminary data.</text>
</comment>
<dbReference type="Gene3D" id="2.60.40.10">
    <property type="entry name" value="Immunoglobulins"/>
    <property type="match status" value="1"/>
</dbReference>
<dbReference type="Pfam" id="PF03174">
    <property type="entry name" value="CHB_HEX_C"/>
    <property type="match status" value="1"/>
</dbReference>
<proteinExistence type="inferred from homology"/>
<dbReference type="SUPFAM" id="SSF51445">
    <property type="entry name" value="(Trans)glycosidases"/>
    <property type="match status" value="1"/>
</dbReference>
<dbReference type="Pfam" id="PF02838">
    <property type="entry name" value="Glyco_hydro_20b"/>
    <property type="match status" value="1"/>
</dbReference>
<dbReference type="InterPro" id="IPR025705">
    <property type="entry name" value="Beta_hexosaminidase_sua/sub"/>
</dbReference>
<keyword evidence="10" id="KW-1185">Reference proteome</keyword>
<dbReference type="Pfam" id="PF00728">
    <property type="entry name" value="Glyco_hydro_20"/>
    <property type="match status" value="1"/>
</dbReference>
<organism evidence="9 10">
    <name type="scientific">Ravibacter arvi</name>
    <dbReference type="NCBI Taxonomy" id="2051041"/>
    <lineage>
        <taxon>Bacteria</taxon>
        <taxon>Pseudomonadati</taxon>
        <taxon>Bacteroidota</taxon>
        <taxon>Cytophagia</taxon>
        <taxon>Cytophagales</taxon>
        <taxon>Spirosomataceae</taxon>
        <taxon>Ravibacter</taxon>
    </lineage>
</organism>
<gene>
    <name evidence="9" type="ORF">GCM10023091_05640</name>
</gene>
<evidence type="ECO:0000313" key="10">
    <source>
        <dbReference type="Proteomes" id="UP001501508"/>
    </source>
</evidence>
<comment type="similarity">
    <text evidence="2">Belongs to the glycosyl hydrolase 20 family.</text>
</comment>
<dbReference type="SMART" id="SM01081">
    <property type="entry name" value="CHB_HEX"/>
    <property type="match status" value="1"/>
</dbReference>
<dbReference type="InterPro" id="IPR004867">
    <property type="entry name" value="CHB_C_dom"/>
</dbReference>
<dbReference type="PRINTS" id="PR00738">
    <property type="entry name" value="GLHYDRLASE20"/>
</dbReference>
<accession>A0ABP8LR50</accession>
<dbReference type="InterPro" id="IPR013783">
    <property type="entry name" value="Ig-like_fold"/>
</dbReference>
<dbReference type="InterPro" id="IPR004866">
    <property type="entry name" value="CHB/HEX_N_dom"/>
</dbReference>
<dbReference type="EMBL" id="BAABEY010000002">
    <property type="protein sequence ID" value="GAA4432864.1"/>
    <property type="molecule type" value="Genomic_DNA"/>
</dbReference>
<protein>
    <recommendedName>
        <fullName evidence="3">beta-N-acetylhexosaminidase</fullName>
        <ecNumber evidence="3">3.2.1.52</ecNumber>
    </recommendedName>
    <alternativeName>
        <fullName evidence="6">Beta-N-acetylhexosaminidase</fullName>
    </alternativeName>
    <alternativeName>
        <fullName evidence="7">N-acetyl-beta-glucosaminidase</fullName>
    </alternativeName>
</protein>
<feature type="domain" description="Chitobiase/beta-hexosaminidases N-terminal" evidence="8">
    <location>
        <begin position="20"/>
        <end position="170"/>
    </location>
</feature>
<dbReference type="InterPro" id="IPR012291">
    <property type="entry name" value="CBM2_carb-bd_dom_sf"/>
</dbReference>
<evidence type="ECO:0000256" key="5">
    <source>
        <dbReference type="ARBA" id="ARBA00023295"/>
    </source>
</evidence>
<dbReference type="InterPro" id="IPR015882">
    <property type="entry name" value="HEX_bac_N"/>
</dbReference>
<sequence length="848" mass="95098">MALVWAACSSGGREKEGKQGQVGVSWKLVSNFGDPTGTFEARFRLNNQSGDTLSDSNWALFFNMSPRHILEGKTAQPAVLKHLNGDWYKMVPEKGFILAPGDSIEIRYWGTEGVIKETDAPLGPYFVFYNTKGEELQTVQVEDYRIEPFTSREQLLRDSTDRLEAHSPGKIFRQNAWMSEVPADQIRKIIPSPVSFQPLKGKFELKNGFTISYAAGLAGEARLLKEKFNAATGLDATLKEGHAGGDVVLAIGQVEGQNGKPEAYQLQVDEKGIRIIGTDPAGVFYGTQSLLALVPLERWKDKTGKVTLDGVSVKDAPRFGFRSMHFDVSRNFQTKETVLRTIDLLSFYKINHLLLYVTEDEGWRVEIEGLPELTEVGGKRGHVAGKEVAALHPSYGSGPVPNEAGKHGSGFYTKKEFIEILKYAKDRHITVIPELNFPGHARAAIKAMEARYERLMKAGKPEEAEEYRLVDPDDQSQYLSAQFYKDNVVSVARESTYRFYEKVVDAYVAMYKEAGLTLRKFHTGGDEVAEGAWTKSPLAQKLMAADPSIRDPKNLHIYFFRKLLPILLKKGLEVHGWEEIALRKNEKGVYDPNPEFAGKHVVPYIWNNLYDLDLGNRLANAGYPVVLCNVTNFYFDLAYNNNPAEPGLYWGGFVDTRTNWEFAPYDYFKTTFTNSMGAPLDFSRAEKLRPDARKNIIGIESQLWAETVKGREMMEYYILPKLLGFSESAWSPERSWETIEQPEQRRKQADAEWNVFANRLAKTDLPRLAYFNGGYNYRIPAPGAIVENGILKANTELPGLAVRYTTDGSEPTLSSPVYTEPVSVAGKLIRVKAFDASGRGSKATEVNP</sequence>
<dbReference type="InterPro" id="IPR014756">
    <property type="entry name" value="Ig_E-set"/>
</dbReference>
<dbReference type="PANTHER" id="PTHR22600">
    <property type="entry name" value="BETA-HEXOSAMINIDASE"/>
    <property type="match status" value="1"/>
</dbReference>
<dbReference type="InterPro" id="IPR015883">
    <property type="entry name" value="Glyco_hydro_20_cat"/>
</dbReference>
<evidence type="ECO:0000256" key="4">
    <source>
        <dbReference type="ARBA" id="ARBA00022801"/>
    </source>
</evidence>
<evidence type="ECO:0000256" key="7">
    <source>
        <dbReference type="ARBA" id="ARBA00033000"/>
    </source>
</evidence>
<dbReference type="CDD" id="cd02847">
    <property type="entry name" value="E_set_Chitobiase_C"/>
    <property type="match status" value="1"/>
</dbReference>
<dbReference type="SUPFAM" id="SSF81296">
    <property type="entry name" value="E set domains"/>
    <property type="match status" value="1"/>
</dbReference>
<evidence type="ECO:0000256" key="1">
    <source>
        <dbReference type="ARBA" id="ARBA00001231"/>
    </source>
</evidence>
<dbReference type="Gene3D" id="3.20.20.80">
    <property type="entry name" value="Glycosidases"/>
    <property type="match status" value="1"/>
</dbReference>
<keyword evidence="5" id="KW-0326">Glycosidase</keyword>
<evidence type="ECO:0000259" key="8">
    <source>
        <dbReference type="SMART" id="SM01081"/>
    </source>
</evidence>
<evidence type="ECO:0000256" key="2">
    <source>
        <dbReference type="ARBA" id="ARBA00006285"/>
    </source>
</evidence>
<dbReference type="Proteomes" id="UP001501508">
    <property type="component" value="Unassembled WGS sequence"/>
</dbReference>
<dbReference type="InterPro" id="IPR017853">
    <property type="entry name" value="GH"/>
</dbReference>
<dbReference type="SUPFAM" id="SSF55545">
    <property type="entry name" value="beta-N-acetylhexosaminidase-like domain"/>
    <property type="match status" value="1"/>
</dbReference>
<reference evidence="10" key="1">
    <citation type="journal article" date="2019" name="Int. J. Syst. Evol. Microbiol.">
        <title>The Global Catalogue of Microorganisms (GCM) 10K type strain sequencing project: providing services to taxonomists for standard genome sequencing and annotation.</title>
        <authorList>
            <consortium name="The Broad Institute Genomics Platform"/>
            <consortium name="The Broad Institute Genome Sequencing Center for Infectious Disease"/>
            <person name="Wu L."/>
            <person name="Ma J."/>
        </authorList>
    </citation>
    <scope>NUCLEOTIDE SEQUENCE [LARGE SCALE GENOMIC DNA]</scope>
    <source>
        <strain evidence="10">JCM 31920</strain>
    </source>
</reference>
<dbReference type="InterPro" id="IPR029018">
    <property type="entry name" value="Hex-like_dom2"/>
</dbReference>
<dbReference type="Gene3D" id="3.30.379.10">
    <property type="entry name" value="Chitobiase/beta-hexosaminidase domain 2-like"/>
    <property type="match status" value="1"/>
</dbReference>
<name>A0ABP8LR50_9BACT</name>
<dbReference type="Pfam" id="PF03173">
    <property type="entry name" value="CHB_HEX"/>
    <property type="match status" value="1"/>
</dbReference>
<dbReference type="Gene3D" id="2.60.40.290">
    <property type="match status" value="1"/>
</dbReference>
<comment type="catalytic activity">
    <reaction evidence="1">
        <text>Hydrolysis of terminal non-reducing N-acetyl-D-hexosamine residues in N-acetyl-beta-D-hexosaminides.</text>
        <dbReference type="EC" id="3.2.1.52"/>
    </reaction>
</comment>
<dbReference type="EC" id="3.2.1.52" evidence="3"/>
<evidence type="ECO:0000256" key="3">
    <source>
        <dbReference type="ARBA" id="ARBA00012663"/>
    </source>
</evidence>
<keyword evidence="4" id="KW-0378">Hydrolase</keyword>
<dbReference type="PANTHER" id="PTHR22600:SF57">
    <property type="entry name" value="BETA-N-ACETYLHEXOSAMINIDASE"/>
    <property type="match status" value="1"/>
</dbReference>